<feature type="compositionally biased region" description="Basic and acidic residues" evidence="14">
    <location>
        <begin position="132"/>
        <end position="141"/>
    </location>
</feature>
<dbReference type="PANTHER" id="PTHR30093:SF44">
    <property type="entry name" value="TYPE II SECRETION SYSTEM CORE PROTEIN G"/>
    <property type="match status" value="1"/>
</dbReference>
<dbReference type="PANTHER" id="PTHR30093">
    <property type="entry name" value="GENERAL SECRETION PATHWAY PROTEIN G"/>
    <property type="match status" value="1"/>
</dbReference>
<organism evidence="17 18">
    <name type="scientific">Dethiosulfovibrio marinus</name>
    <dbReference type="NCBI Taxonomy" id="133532"/>
    <lineage>
        <taxon>Bacteria</taxon>
        <taxon>Thermotogati</taxon>
        <taxon>Synergistota</taxon>
        <taxon>Synergistia</taxon>
        <taxon>Synergistales</taxon>
        <taxon>Dethiosulfovibrionaceae</taxon>
        <taxon>Dethiosulfovibrio</taxon>
    </lineage>
</organism>
<dbReference type="PRINTS" id="PR00813">
    <property type="entry name" value="BCTERIALGSPG"/>
</dbReference>
<dbReference type="NCBIfam" id="TIGR01710">
    <property type="entry name" value="typeII_sec_gspG"/>
    <property type="match status" value="1"/>
</dbReference>
<accession>A0ABS9EKL9</accession>
<keyword evidence="7" id="KW-0488">Methylation</keyword>
<dbReference type="InterPro" id="IPR013545">
    <property type="entry name" value="T2SS_protein-GspG_C"/>
</dbReference>
<evidence type="ECO:0000256" key="7">
    <source>
        <dbReference type="ARBA" id="ARBA00022481"/>
    </source>
</evidence>
<dbReference type="EMBL" id="JAKGUD010000002">
    <property type="protein sequence ID" value="MCF4141745.1"/>
    <property type="molecule type" value="Genomic_DNA"/>
</dbReference>
<evidence type="ECO:0000256" key="8">
    <source>
        <dbReference type="ARBA" id="ARBA00022519"/>
    </source>
</evidence>
<dbReference type="PROSITE" id="PS00409">
    <property type="entry name" value="PROKAR_NTER_METHYL"/>
    <property type="match status" value="1"/>
</dbReference>
<gene>
    <name evidence="17" type="primary">gspG</name>
    <name evidence="17" type="ORF">L2W38_02790</name>
</gene>
<evidence type="ECO:0000256" key="3">
    <source>
        <dbReference type="ARBA" id="ARBA00004418"/>
    </source>
</evidence>
<evidence type="ECO:0000256" key="6">
    <source>
        <dbReference type="ARBA" id="ARBA00022475"/>
    </source>
</evidence>
<evidence type="ECO:0000256" key="13">
    <source>
        <dbReference type="ARBA" id="ARBA00023237"/>
    </source>
</evidence>
<evidence type="ECO:0000313" key="17">
    <source>
        <dbReference type="EMBL" id="MCF4141745.1"/>
    </source>
</evidence>
<keyword evidence="12 15" id="KW-0472">Membrane</keyword>
<evidence type="ECO:0000256" key="4">
    <source>
        <dbReference type="ARBA" id="ARBA00009984"/>
    </source>
</evidence>
<keyword evidence="11 15" id="KW-1133">Transmembrane helix</keyword>
<keyword evidence="6" id="KW-1003">Cell membrane</keyword>
<dbReference type="SUPFAM" id="SSF54523">
    <property type="entry name" value="Pili subunits"/>
    <property type="match status" value="1"/>
</dbReference>
<comment type="subcellular location">
    <subcellularLocation>
        <location evidence="2">Cell inner membrane</location>
        <topology evidence="2">Single-pass membrane protein</topology>
    </subcellularLocation>
    <subcellularLocation>
        <location evidence="1">Cell outer membrane</location>
        <topology evidence="1">Single-pass membrane protein</topology>
    </subcellularLocation>
    <subcellularLocation>
        <location evidence="3">Periplasm</location>
    </subcellularLocation>
</comment>
<dbReference type="NCBIfam" id="TIGR02532">
    <property type="entry name" value="IV_pilin_GFxxxE"/>
    <property type="match status" value="1"/>
</dbReference>
<feature type="transmembrane region" description="Helical" evidence="15">
    <location>
        <begin position="12"/>
        <end position="33"/>
    </location>
</feature>
<evidence type="ECO:0000256" key="1">
    <source>
        <dbReference type="ARBA" id="ARBA00004203"/>
    </source>
</evidence>
<protein>
    <recommendedName>
        <fullName evidence="5">Type II secretion system core protein G</fullName>
    </recommendedName>
</protein>
<evidence type="ECO:0000256" key="2">
    <source>
        <dbReference type="ARBA" id="ARBA00004377"/>
    </source>
</evidence>
<proteinExistence type="inferred from homology"/>
<dbReference type="Pfam" id="PF08334">
    <property type="entry name" value="T2SSG"/>
    <property type="match status" value="1"/>
</dbReference>
<dbReference type="InterPro" id="IPR010054">
    <property type="entry name" value="Type2_sec_GspG"/>
</dbReference>
<dbReference type="Gene3D" id="3.30.700.10">
    <property type="entry name" value="Glycoprotein, Type 4 Pilin"/>
    <property type="match status" value="1"/>
</dbReference>
<dbReference type="InterPro" id="IPR012902">
    <property type="entry name" value="N_methyl_site"/>
</dbReference>
<feature type="domain" description="Type II secretion system protein GspG C-terminal" evidence="16">
    <location>
        <begin position="31"/>
        <end position="140"/>
    </location>
</feature>
<evidence type="ECO:0000313" key="18">
    <source>
        <dbReference type="Proteomes" id="UP001200430"/>
    </source>
</evidence>
<keyword evidence="9 15" id="KW-0812">Transmembrane</keyword>
<sequence>MAVKRRSGFTLVEVLVVVVIIGMLAALVAPRVVGRGEEAKRTAALVQIREIEQALDMYKLDSGMYPTTEQGLESLVEKPTTSPEPKRWKEGGYLKKVPVDPWGKEYVYRKPGDHGEFDLFSCGPDGEEGGEGDGKDITNWE</sequence>
<dbReference type="InterPro" id="IPR045584">
    <property type="entry name" value="Pilin-like"/>
</dbReference>
<evidence type="ECO:0000256" key="10">
    <source>
        <dbReference type="ARBA" id="ARBA00022764"/>
    </source>
</evidence>
<evidence type="ECO:0000256" key="12">
    <source>
        <dbReference type="ARBA" id="ARBA00023136"/>
    </source>
</evidence>
<dbReference type="Pfam" id="PF07963">
    <property type="entry name" value="N_methyl"/>
    <property type="match status" value="1"/>
</dbReference>
<comment type="caution">
    <text evidence="17">The sequence shown here is derived from an EMBL/GenBank/DDBJ whole genome shotgun (WGS) entry which is preliminary data.</text>
</comment>
<feature type="region of interest" description="Disordered" evidence="14">
    <location>
        <begin position="118"/>
        <end position="141"/>
    </location>
</feature>
<name>A0ABS9EKL9_9BACT</name>
<keyword evidence="13" id="KW-0998">Cell outer membrane</keyword>
<reference evidence="17 18" key="1">
    <citation type="submission" date="2022-01" db="EMBL/GenBank/DDBJ databases">
        <title>Dethiosulfovibrio faecalis sp. nov., a novel proteolytic, non-sulfur-reducing bacterium isolated from a marine aquaculture solid waste bioreactor.</title>
        <authorList>
            <person name="Grabowski S."/>
            <person name="Apolinario E."/>
            <person name="Schneider N."/>
            <person name="Marshall C.W."/>
            <person name="Sowers K.R."/>
        </authorList>
    </citation>
    <scope>NUCLEOTIDE SEQUENCE [LARGE SCALE GENOMIC DNA]</scope>
    <source>
        <strain evidence="17 18">DSM 12537</strain>
    </source>
</reference>
<evidence type="ECO:0000259" key="16">
    <source>
        <dbReference type="Pfam" id="PF08334"/>
    </source>
</evidence>
<comment type="similarity">
    <text evidence="4">Belongs to the GSP G family.</text>
</comment>
<keyword evidence="8" id="KW-0997">Cell inner membrane</keyword>
<dbReference type="Proteomes" id="UP001200430">
    <property type="component" value="Unassembled WGS sequence"/>
</dbReference>
<evidence type="ECO:0000256" key="11">
    <source>
        <dbReference type="ARBA" id="ARBA00022989"/>
    </source>
</evidence>
<dbReference type="InterPro" id="IPR000983">
    <property type="entry name" value="Bac_GSPG_pilin"/>
</dbReference>
<evidence type="ECO:0000256" key="14">
    <source>
        <dbReference type="SAM" id="MobiDB-lite"/>
    </source>
</evidence>
<keyword evidence="18" id="KW-1185">Reference proteome</keyword>
<keyword evidence="10" id="KW-0574">Periplasm</keyword>
<evidence type="ECO:0000256" key="15">
    <source>
        <dbReference type="SAM" id="Phobius"/>
    </source>
</evidence>
<evidence type="ECO:0000256" key="5">
    <source>
        <dbReference type="ARBA" id="ARBA00020042"/>
    </source>
</evidence>
<evidence type="ECO:0000256" key="9">
    <source>
        <dbReference type="ARBA" id="ARBA00022692"/>
    </source>
</evidence>